<feature type="compositionally biased region" description="Basic and acidic residues" evidence="1">
    <location>
        <begin position="1"/>
        <end position="11"/>
    </location>
</feature>
<feature type="region of interest" description="Disordered" evidence="1">
    <location>
        <begin position="1"/>
        <end position="38"/>
    </location>
</feature>
<dbReference type="Proteomes" id="UP001521931">
    <property type="component" value="Unassembled WGS sequence"/>
</dbReference>
<dbReference type="RefSeq" id="WP_239261956.1">
    <property type="nucleotide sequence ID" value="NZ_JAKRCV010000004.1"/>
</dbReference>
<dbReference type="EMBL" id="JAKRCV010000004">
    <property type="protein sequence ID" value="MCG7320760.1"/>
    <property type="molecule type" value="Genomic_DNA"/>
</dbReference>
<feature type="compositionally biased region" description="Basic and acidic residues" evidence="1">
    <location>
        <begin position="25"/>
        <end position="38"/>
    </location>
</feature>
<organism evidence="2 3">
    <name type="scientific">Arsenicicoccus bolidensis</name>
    <dbReference type="NCBI Taxonomy" id="229480"/>
    <lineage>
        <taxon>Bacteria</taxon>
        <taxon>Bacillati</taxon>
        <taxon>Actinomycetota</taxon>
        <taxon>Actinomycetes</taxon>
        <taxon>Micrococcales</taxon>
        <taxon>Intrasporangiaceae</taxon>
        <taxon>Arsenicicoccus</taxon>
    </lineage>
</organism>
<sequence>MTIIDRCHDSATDITTTPTTYDAPAARHERRREAGERVVGRPQGLAAWAEDVRRRPDIHWAAFR</sequence>
<reference evidence="2 3" key="1">
    <citation type="submission" date="2022-02" db="EMBL/GenBank/DDBJ databases">
        <title>Uncovering new skin microbiome diversity through culturing and metagenomics.</title>
        <authorList>
            <person name="Conlan S."/>
            <person name="Deming C."/>
            <person name="Nisc Comparative Sequencing Program N."/>
            <person name="Segre J.A."/>
        </authorList>
    </citation>
    <scope>NUCLEOTIDE SEQUENCE [LARGE SCALE GENOMIC DNA]</scope>
    <source>
        <strain evidence="2 3">ACRQZ</strain>
    </source>
</reference>
<comment type="caution">
    <text evidence="2">The sequence shown here is derived from an EMBL/GenBank/DDBJ whole genome shotgun (WGS) entry which is preliminary data.</text>
</comment>
<evidence type="ECO:0000313" key="3">
    <source>
        <dbReference type="Proteomes" id="UP001521931"/>
    </source>
</evidence>
<accession>A0ABS9PYP6</accession>
<protein>
    <submittedName>
        <fullName evidence="2">Uncharacterized protein</fullName>
    </submittedName>
</protein>
<keyword evidence="3" id="KW-1185">Reference proteome</keyword>
<gene>
    <name evidence="2" type="ORF">MHL29_02470</name>
</gene>
<proteinExistence type="predicted"/>
<name>A0ABS9PYP6_9MICO</name>
<evidence type="ECO:0000256" key="1">
    <source>
        <dbReference type="SAM" id="MobiDB-lite"/>
    </source>
</evidence>
<evidence type="ECO:0000313" key="2">
    <source>
        <dbReference type="EMBL" id="MCG7320760.1"/>
    </source>
</evidence>
<feature type="compositionally biased region" description="Low complexity" evidence="1">
    <location>
        <begin position="12"/>
        <end position="24"/>
    </location>
</feature>